<dbReference type="PROSITE" id="PS00687">
    <property type="entry name" value="ALDEHYDE_DEHYDR_GLU"/>
    <property type="match status" value="1"/>
</dbReference>
<proteinExistence type="inferred from homology"/>
<keyword evidence="9" id="KW-1185">Reference proteome</keyword>
<evidence type="ECO:0000256" key="3">
    <source>
        <dbReference type="ARBA" id="ARBA00023027"/>
    </source>
</evidence>
<name>A0A1L9SDB7_9EURO</name>
<dbReference type="FunFam" id="3.40.309.10:FF:000012">
    <property type="entry name" value="Betaine aldehyde dehydrogenase"/>
    <property type="match status" value="1"/>
</dbReference>
<dbReference type="Proteomes" id="UP000184188">
    <property type="component" value="Unassembled WGS sequence"/>
</dbReference>
<dbReference type="Gene3D" id="3.40.605.10">
    <property type="entry name" value="Aldehyde Dehydrogenase, Chain A, domain 1"/>
    <property type="match status" value="1"/>
</dbReference>
<dbReference type="RefSeq" id="XP_022579681.1">
    <property type="nucleotide sequence ID" value="XM_022729702.1"/>
</dbReference>
<evidence type="ECO:0000256" key="1">
    <source>
        <dbReference type="ARBA" id="ARBA00009986"/>
    </source>
</evidence>
<evidence type="ECO:0000313" key="9">
    <source>
        <dbReference type="Proteomes" id="UP000184188"/>
    </source>
</evidence>
<dbReference type="InterPro" id="IPR029510">
    <property type="entry name" value="Ald_DH_CS_GLU"/>
</dbReference>
<dbReference type="GO" id="GO:0046394">
    <property type="term" value="P:carboxylic acid biosynthetic process"/>
    <property type="evidence" value="ECO:0007669"/>
    <property type="project" value="UniProtKB-ARBA"/>
</dbReference>
<evidence type="ECO:0000256" key="4">
    <source>
        <dbReference type="ARBA" id="ARBA00024226"/>
    </source>
</evidence>
<dbReference type="Gene3D" id="3.40.309.10">
    <property type="entry name" value="Aldehyde Dehydrogenase, Chain A, domain 2"/>
    <property type="match status" value="1"/>
</dbReference>
<dbReference type="GeneID" id="34616166"/>
<organism evidence="8 9">
    <name type="scientific">Penicilliopsis zonata CBS 506.65</name>
    <dbReference type="NCBI Taxonomy" id="1073090"/>
    <lineage>
        <taxon>Eukaryota</taxon>
        <taxon>Fungi</taxon>
        <taxon>Dikarya</taxon>
        <taxon>Ascomycota</taxon>
        <taxon>Pezizomycotina</taxon>
        <taxon>Eurotiomycetes</taxon>
        <taxon>Eurotiomycetidae</taxon>
        <taxon>Eurotiales</taxon>
        <taxon>Aspergillaceae</taxon>
        <taxon>Penicilliopsis</taxon>
    </lineage>
</organism>
<evidence type="ECO:0000313" key="8">
    <source>
        <dbReference type="EMBL" id="OJJ45171.1"/>
    </source>
</evidence>
<evidence type="ECO:0000256" key="5">
    <source>
        <dbReference type="PROSITE-ProRule" id="PRU10007"/>
    </source>
</evidence>
<dbReference type="GO" id="GO:0004029">
    <property type="term" value="F:aldehyde dehydrogenase (NAD+) activity"/>
    <property type="evidence" value="ECO:0007669"/>
    <property type="project" value="UniProtKB-EC"/>
</dbReference>
<accession>A0A1L9SDB7</accession>
<gene>
    <name evidence="8" type="ORF">ASPZODRAFT_70827</name>
</gene>
<dbReference type="EMBL" id="KV878346">
    <property type="protein sequence ID" value="OJJ45171.1"/>
    <property type="molecule type" value="Genomic_DNA"/>
</dbReference>
<dbReference type="SUPFAM" id="SSF53720">
    <property type="entry name" value="ALDH-like"/>
    <property type="match status" value="1"/>
</dbReference>
<dbReference type="InterPro" id="IPR016161">
    <property type="entry name" value="Ald_DH/histidinol_DH"/>
</dbReference>
<dbReference type="EC" id="1.2.1.3" evidence="4"/>
<keyword evidence="3" id="KW-0520">NAD</keyword>
<feature type="active site" evidence="5">
    <location>
        <position position="264"/>
    </location>
</feature>
<comment type="similarity">
    <text evidence="1 6">Belongs to the aldehyde dehydrogenase family.</text>
</comment>
<dbReference type="Pfam" id="PF00171">
    <property type="entry name" value="Aldedh"/>
    <property type="match status" value="1"/>
</dbReference>
<dbReference type="InterPro" id="IPR016163">
    <property type="entry name" value="Ald_DH_C"/>
</dbReference>
<dbReference type="FunFam" id="3.40.605.10:FF:000026">
    <property type="entry name" value="Aldehyde dehydrogenase, putative"/>
    <property type="match status" value="1"/>
</dbReference>
<sequence length="497" mass="53773">MMLEQEITAPNGVVYIQPTGLFINNQWVKSSNGQTFASINPATEAEIVSVYAATTDDVDVAVQAARTAFEGDAWQSIVGTARGALLWRLAELIDREKNVLATIEAMDNGKPYSSALGDVDEASGVLRYYAGWADKHYGQTMETSRTKVTYTVREPKGVCGQIIPWNYPLAMAGWKIGPAIACGNTVVLKAAEQTPLSVLYLANLVVEAGFPPGVVNIINGYGYEAGAALVQHPEVDKVAFTGSTATGRQIMKMASATLKDLTLETGGKSPLILFADAEIENAVKWAHYGIMGNMGQICTATSRIFVHEEIYDVFLHKFLAYIAKTSIVGDPFDANTFHGPQVSKAQHEKILAYTEAARSEGATILTGGDIPAARPDNKGFFVAPTIIGNVTEEMSVYREEIFGPVGVLVPFREEKEVIRMANNSEYGLAAALCTRDIARAHRVAGKIKTGMVWINFNQPSDYRVPFGGVKQSGIGRELGQAALEAYSHLKSIHINLD</sequence>
<dbReference type="GO" id="GO:0006598">
    <property type="term" value="P:polyamine catabolic process"/>
    <property type="evidence" value="ECO:0007669"/>
    <property type="project" value="TreeGrafter"/>
</dbReference>
<dbReference type="PANTHER" id="PTHR43720:SF2">
    <property type="entry name" value="2-AMINOMUCONIC SEMIALDEHYDE DEHYDROGENASE"/>
    <property type="match status" value="1"/>
</dbReference>
<evidence type="ECO:0000259" key="7">
    <source>
        <dbReference type="Pfam" id="PF00171"/>
    </source>
</evidence>
<dbReference type="STRING" id="1073090.A0A1L9SDB7"/>
<dbReference type="VEuPathDB" id="FungiDB:ASPZODRAFT_70827"/>
<dbReference type="InterPro" id="IPR016162">
    <property type="entry name" value="Ald_DH_N"/>
</dbReference>
<keyword evidence="2 6" id="KW-0560">Oxidoreductase</keyword>
<dbReference type="PANTHER" id="PTHR43720">
    <property type="entry name" value="2-AMINOMUCONIC SEMIALDEHYDE DEHYDROGENASE"/>
    <property type="match status" value="1"/>
</dbReference>
<dbReference type="FunFam" id="3.40.605.10:FF:000050">
    <property type="entry name" value="Aldehyde dehydrogenase, mitochondrial"/>
    <property type="match status" value="1"/>
</dbReference>
<evidence type="ECO:0000256" key="6">
    <source>
        <dbReference type="RuleBase" id="RU003345"/>
    </source>
</evidence>
<reference evidence="9" key="1">
    <citation type="journal article" date="2017" name="Genome Biol.">
        <title>Comparative genomics reveals high biological diversity and specific adaptations in the industrially and medically important fungal genus Aspergillus.</title>
        <authorList>
            <person name="de Vries R.P."/>
            <person name="Riley R."/>
            <person name="Wiebenga A."/>
            <person name="Aguilar-Osorio G."/>
            <person name="Amillis S."/>
            <person name="Uchima C.A."/>
            <person name="Anderluh G."/>
            <person name="Asadollahi M."/>
            <person name="Askin M."/>
            <person name="Barry K."/>
            <person name="Battaglia E."/>
            <person name="Bayram O."/>
            <person name="Benocci T."/>
            <person name="Braus-Stromeyer S.A."/>
            <person name="Caldana C."/>
            <person name="Canovas D."/>
            <person name="Cerqueira G.C."/>
            <person name="Chen F."/>
            <person name="Chen W."/>
            <person name="Choi C."/>
            <person name="Clum A."/>
            <person name="Dos Santos R.A."/>
            <person name="Damasio A.R."/>
            <person name="Diallinas G."/>
            <person name="Emri T."/>
            <person name="Fekete E."/>
            <person name="Flipphi M."/>
            <person name="Freyberg S."/>
            <person name="Gallo A."/>
            <person name="Gournas C."/>
            <person name="Habgood R."/>
            <person name="Hainaut M."/>
            <person name="Harispe M.L."/>
            <person name="Henrissat B."/>
            <person name="Hilden K.S."/>
            <person name="Hope R."/>
            <person name="Hossain A."/>
            <person name="Karabika E."/>
            <person name="Karaffa L."/>
            <person name="Karanyi Z."/>
            <person name="Krasevec N."/>
            <person name="Kuo A."/>
            <person name="Kusch H."/>
            <person name="LaButti K."/>
            <person name="Lagendijk E.L."/>
            <person name="Lapidus A."/>
            <person name="Levasseur A."/>
            <person name="Lindquist E."/>
            <person name="Lipzen A."/>
            <person name="Logrieco A.F."/>
            <person name="MacCabe A."/>
            <person name="Maekelae M.R."/>
            <person name="Malavazi I."/>
            <person name="Melin P."/>
            <person name="Meyer V."/>
            <person name="Mielnichuk N."/>
            <person name="Miskei M."/>
            <person name="Molnar A.P."/>
            <person name="Mule G."/>
            <person name="Ngan C.Y."/>
            <person name="Orejas M."/>
            <person name="Orosz E."/>
            <person name="Ouedraogo J.P."/>
            <person name="Overkamp K.M."/>
            <person name="Park H.-S."/>
            <person name="Perrone G."/>
            <person name="Piumi F."/>
            <person name="Punt P.J."/>
            <person name="Ram A.F."/>
            <person name="Ramon A."/>
            <person name="Rauscher S."/>
            <person name="Record E."/>
            <person name="Riano-Pachon D.M."/>
            <person name="Robert V."/>
            <person name="Roehrig J."/>
            <person name="Ruller R."/>
            <person name="Salamov A."/>
            <person name="Salih N.S."/>
            <person name="Samson R.A."/>
            <person name="Sandor E."/>
            <person name="Sanguinetti M."/>
            <person name="Schuetze T."/>
            <person name="Sepcic K."/>
            <person name="Shelest E."/>
            <person name="Sherlock G."/>
            <person name="Sophianopoulou V."/>
            <person name="Squina F.M."/>
            <person name="Sun H."/>
            <person name="Susca A."/>
            <person name="Todd R.B."/>
            <person name="Tsang A."/>
            <person name="Unkles S.E."/>
            <person name="van de Wiele N."/>
            <person name="van Rossen-Uffink D."/>
            <person name="Oliveira J.V."/>
            <person name="Vesth T.C."/>
            <person name="Visser J."/>
            <person name="Yu J.-H."/>
            <person name="Zhou M."/>
            <person name="Andersen M.R."/>
            <person name="Archer D.B."/>
            <person name="Baker S.E."/>
            <person name="Benoit I."/>
            <person name="Brakhage A.A."/>
            <person name="Braus G.H."/>
            <person name="Fischer R."/>
            <person name="Frisvad J.C."/>
            <person name="Goldman G.H."/>
            <person name="Houbraken J."/>
            <person name="Oakley B."/>
            <person name="Pocsi I."/>
            <person name="Scazzocchio C."/>
            <person name="Seiboth B."/>
            <person name="vanKuyk P.A."/>
            <person name="Wortman J."/>
            <person name="Dyer P.S."/>
            <person name="Grigoriev I.V."/>
        </authorList>
    </citation>
    <scope>NUCLEOTIDE SEQUENCE [LARGE SCALE GENOMIC DNA]</scope>
    <source>
        <strain evidence="9">CBS 506.65</strain>
    </source>
</reference>
<protein>
    <recommendedName>
        <fullName evidence="4">aldehyde dehydrogenase (NAD(+))</fullName>
        <ecNumber evidence="4">1.2.1.3</ecNumber>
    </recommendedName>
</protein>
<dbReference type="InterPro" id="IPR015590">
    <property type="entry name" value="Aldehyde_DH_dom"/>
</dbReference>
<evidence type="ECO:0000256" key="2">
    <source>
        <dbReference type="ARBA" id="ARBA00023002"/>
    </source>
</evidence>
<feature type="domain" description="Aldehyde dehydrogenase" evidence="7">
    <location>
        <begin position="27"/>
        <end position="492"/>
    </location>
</feature>
<dbReference type="AlphaFoldDB" id="A0A1L9SDB7"/>
<dbReference type="OrthoDB" id="310895at2759"/>